<proteinExistence type="predicted"/>
<gene>
    <name evidence="2" type="ORF">POM88_028715</name>
</gene>
<keyword evidence="3" id="KW-1185">Reference proteome</keyword>
<feature type="region of interest" description="Disordered" evidence="1">
    <location>
        <begin position="174"/>
        <end position="193"/>
    </location>
</feature>
<reference evidence="2" key="2">
    <citation type="submission" date="2023-05" db="EMBL/GenBank/DDBJ databases">
        <authorList>
            <person name="Schelkunov M.I."/>
        </authorList>
    </citation>
    <scope>NUCLEOTIDE SEQUENCE</scope>
    <source>
        <strain evidence="2">Hsosn_3</strain>
        <tissue evidence="2">Leaf</tissue>
    </source>
</reference>
<protein>
    <submittedName>
        <fullName evidence="2">Uncharacterized protein</fullName>
    </submittedName>
</protein>
<feature type="compositionally biased region" description="Polar residues" evidence="1">
    <location>
        <begin position="180"/>
        <end position="193"/>
    </location>
</feature>
<dbReference type="EMBL" id="JAUIZM010000007">
    <property type="protein sequence ID" value="KAK1372522.1"/>
    <property type="molecule type" value="Genomic_DNA"/>
</dbReference>
<evidence type="ECO:0000313" key="2">
    <source>
        <dbReference type="EMBL" id="KAK1372522.1"/>
    </source>
</evidence>
<accession>A0AAD8HU50</accession>
<feature type="region of interest" description="Disordered" evidence="1">
    <location>
        <begin position="19"/>
        <end position="137"/>
    </location>
</feature>
<evidence type="ECO:0000313" key="3">
    <source>
        <dbReference type="Proteomes" id="UP001237642"/>
    </source>
</evidence>
<comment type="caution">
    <text evidence="2">The sequence shown here is derived from an EMBL/GenBank/DDBJ whole genome shotgun (WGS) entry which is preliminary data.</text>
</comment>
<evidence type="ECO:0000256" key="1">
    <source>
        <dbReference type="SAM" id="MobiDB-lite"/>
    </source>
</evidence>
<sequence length="193" mass="21997">MGFGDYVKLFEKPAEDENLVEEGGEVTGGKVNEYEMRRNKNVEQNRKKLEELGLNRRPGNSVQQKKFRPRVLSNEDGSEYRCPKNKEDPKSNDEEDFVSSKRKKKGKRVVVGTHGLRTRSRASKMSHPSDKQVNAIEENDASEVPIVEKLKLLKNNATGSMAAYLQLREHEKQAEMEILPSQSQPENLQSQPD</sequence>
<reference evidence="2" key="1">
    <citation type="submission" date="2023-02" db="EMBL/GenBank/DDBJ databases">
        <title>Genome of toxic invasive species Heracleum sosnowskyi carries increased number of genes despite the absence of recent whole-genome duplications.</title>
        <authorList>
            <person name="Schelkunov M."/>
            <person name="Shtratnikova V."/>
            <person name="Makarenko M."/>
            <person name="Klepikova A."/>
            <person name="Omelchenko D."/>
            <person name="Novikova G."/>
            <person name="Obukhova E."/>
            <person name="Bogdanov V."/>
            <person name="Penin A."/>
            <person name="Logacheva M."/>
        </authorList>
    </citation>
    <scope>NUCLEOTIDE SEQUENCE</scope>
    <source>
        <strain evidence="2">Hsosn_3</strain>
        <tissue evidence="2">Leaf</tissue>
    </source>
</reference>
<dbReference type="Proteomes" id="UP001237642">
    <property type="component" value="Unassembled WGS sequence"/>
</dbReference>
<name>A0AAD8HU50_9APIA</name>
<dbReference type="AlphaFoldDB" id="A0AAD8HU50"/>
<feature type="compositionally biased region" description="Basic and acidic residues" evidence="1">
    <location>
        <begin position="32"/>
        <end position="54"/>
    </location>
</feature>
<feature type="compositionally biased region" description="Basic and acidic residues" evidence="1">
    <location>
        <begin position="78"/>
        <end position="92"/>
    </location>
</feature>
<organism evidence="2 3">
    <name type="scientific">Heracleum sosnowskyi</name>
    <dbReference type="NCBI Taxonomy" id="360622"/>
    <lineage>
        <taxon>Eukaryota</taxon>
        <taxon>Viridiplantae</taxon>
        <taxon>Streptophyta</taxon>
        <taxon>Embryophyta</taxon>
        <taxon>Tracheophyta</taxon>
        <taxon>Spermatophyta</taxon>
        <taxon>Magnoliopsida</taxon>
        <taxon>eudicotyledons</taxon>
        <taxon>Gunneridae</taxon>
        <taxon>Pentapetalae</taxon>
        <taxon>asterids</taxon>
        <taxon>campanulids</taxon>
        <taxon>Apiales</taxon>
        <taxon>Apiaceae</taxon>
        <taxon>Apioideae</taxon>
        <taxon>apioid superclade</taxon>
        <taxon>Tordylieae</taxon>
        <taxon>Tordyliinae</taxon>
        <taxon>Heracleum</taxon>
    </lineage>
</organism>